<dbReference type="SUPFAM" id="SSF55729">
    <property type="entry name" value="Acyl-CoA N-acyltransferases (Nat)"/>
    <property type="match status" value="1"/>
</dbReference>
<comment type="caution">
    <text evidence="2">The sequence shown here is derived from an EMBL/GenBank/DDBJ whole genome shotgun (WGS) entry which is preliminary data.</text>
</comment>
<evidence type="ECO:0008006" key="4">
    <source>
        <dbReference type="Google" id="ProtNLM"/>
    </source>
</evidence>
<dbReference type="InterPro" id="IPR016181">
    <property type="entry name" value="Acyl_CoA_acyltransferase"/>
</dbReference>
<reference evidence="2" key="1">
    <citation type="submission" date="2021-02" db="EMBL/GenBank/DDBJ databases">
        <authorList>
            <person name="Nowell W R."/>
        </authorList>
    </citation>
    <scope>NUCLEOTIDE SEQUENCE</scope>
</reference>
<evidence type="ECO:0000313" key="3">
    <source>
        <dbReference type="Proteomes" id="UP000663828"/>
    </source>
</evidence>
<accession>A0A816CZ52</accession>
<organism evidence="2 3">
    <name type="scientific">Adineta ricciae</name>
    <name type="common">Rotifer</name>
    <dbReference type="NCBI Taxonomy" id="249248"/>
    <lineage>
        <taxon>Eukaryota</taxon>
        <taxon>Metazoa</taxon>
        <taxon>Spiralia</taxon>
        <taxon>Gnathifera</taxon>
        <taxon>Rotifera</taxon>
        <taxon>Eurotatoria</taxon>
        <taxon>Bdelloidea</taxon>
        <taxon>Adinetida</taxon>
        <taxon>Adinetidae</taxon>
        <taxon>Adineta</taxon>
    </lineage>
</organism>
<name>A0A816CZ52_ADIRI</name>
<gene>
    <name evidence="1" type="ORF">EDS130_LOCUS45230</name>
    <name evidence="2" type="ORF">XAT740_LOCUS50979</name>
</gene>
<dbReference type="EMBL" id="CAJNOJ010001036">
    <property type="protein sequence ID" value="CAF1539735.1"/>
    <property type="molecule type" value="Genomic_DNA"/>
</dbReference>
<sequence>MIGNEEYVYELINDETDARICAQLLADEFVVHEPITRFDKISSKLFFDQISWPWMKHAFVEGLSFLARHRPSGNIVAAIIATDLYLRHKNHPYDASGAPALTPIIDILDEMEDIFIRHDFDQELKPNMVLHIGMGATRADHGHIGVATRLRAVAMDHARKAKEFQYAVVQTTNPVTRHIYLKMGGKILSEIDPNTWIWKKKNCTLYPYEKLSIDPIPNILIKLT</sequence>
<dbReference type="Proteomes" id="UP000663828">
    <property type="component" value="Unassembled WGS sequence"/>
</dbReference>
<dbReference type="Gene3D" id="3.40.630.30">
    <property type="match status" value="1"/>
</dbReference>
<dbReference type="EMBL" id="CAJNOR010007976">
    <property type="protein sequence ID" value="CAF1626500.1"/>
    <property type="molecule type" value="Genomic_DNA"/>
</dbReference>
<evidence type="ECO:0000313" key="2">
    <source>
        <dbReference type="EMBL" id="CAF1626500.1"/>
    </source>
</evidence>
<evidence type="ECO:0000313" key="1">
    <source>
        <dbReference type="EMBL" id="CAF1539735.1"/>
    </source>
</evidence>
<proteinExistence type="predicted"/>
<dbReference type="OrthoDB" id="9977091at2759"/>
<protein>
    <recommendedName>
        <fullName evidence="4">N-acetyltransferase domain-containing protein</fullName>
    </recommendedName>
</protein>
<dbReference type="AlphaFoldDB" id="A0A816CZ52"/>
<dbReference type="Proteomes" id="UP000663852">
    <property type="component" value="Unassembled WGS sequence"/>
</dbReference>
<keyword evidence="3" id="KW-1185">Reference proteome</keyword>